<gene>
    <name evidence="1" type="ORF">ATANTOWER_002710</name>
</gene>
<dbReference type="EMBL" id="JAHUTI010020948">
    <property type="protein sequence ID" value="MED6239159.1"/>
    <property type="molecule type" value="Genomic_DNA"/>
</dbReference>
<keyword evidence="2" id="KW-1185">Reference proteome</keyword>
<organism evidence="1 2">
    <name type="scientific">Ataeniobius toweri</name>
    <dbReference type="NCBI Taxonomy" id="208326"/>
    <lineage>
        <taxon>Eukaryota</taxon>
        <taxon>Metazoa</taxon>
        <taxon>Chordata</taxon>
        <taxon>Craniata</taxon>
        <taxon>Vertebrata</taxon>
        <taxon>Euteleostomi</taxon>
        <taxon>Actinopterygii</taxon>
        <taxon>Neopterygii</taxon>
        <taxon>Teleostei</taxon>
        <taxon>Neoteleostei</taxon>
        <taxon>Acanthomorphata</taxon>
        <taxon>Ovalentaria</taxon>
        <taxon>Atherinomorphae</taxon>
        <taxon>Cyprinodontiformes</taxon>
        <taxon>Goodeidae</taxon>
        <taxon>Ataeniobius</taxon>
    </lineage>
</organism>
<accession>A0ABU7AN99</accession>
<protein>
    <submittedName>
        <fullName evidence="1">Uncharacterized protein</fullName>
    </submittedName>
</protein>
<evidence type="ECO:0000313" key="2">
    <source>
        <dbReference type="Proteomes" id="UP001345963"/>
    </source>
</evidence>
<dbReference type="Proteomes" id="UP001345963">
    <property type="component" value="Unassembled WGS sequence"/>
</dbReference>
<reference evidence="1 2" key="1">
    <citation type="submission" date="2021-07" db="EMBL/GenBank/DDBJ databases">
        <authorList>
            <person name="Palmer J.M."/>
        </authorList>
    </citation>
    <scope>NUCLEOTIDE SEQUENCE [LARGE SCALE GENOMIC DNA]</scope>
    <source>
        <strain evidence="1 2">AT_MEX2019</strain>
        <tissue evidence="1">Muscle</tissue>
    </source>
</reference>
<feature type="non-terminal residue" evidence="1">
    <location>
        <position position="1"/>
    </location>
</feature>
<sequence>PCRRDKCNTCGKKDKKSARQCSLRASSCIFLSFDHNICDTSFTGDVSCLINENGEHTLRARRALV</sequence>
<comment type="caution">
    <text evidence="1">The sequence shown here is derived from an EMBL/GenBank/DDBJ whole genome shotgun (WGS) entry which is preliminary data.</text>
</comment>
<name>A0ABU7AN99_9TELE</name>
<proteinExistence type="predicted"/>
<evidence type="ECO:0000313" key="1">
    <source>
        <dbReference type="EMBL" id="MED6239159.1"/>
    </source>
</evidence>